<dbReference type="AlphaFoldDB" id="A0A0E9WPW8"/>
<accession>A0A0E9WPW8</accession>
<protein>
    <submittedName>
        <fullName evidence="2">Uncharacterized protein</fullName>
    </submittedName>
</protein>
<evidence type="ECO:0000256" key="1">
    <source>
        <dbReference type="SAM" id="MobiDB-lite"/>
    </source>
</evidence>
<evidence type="ECO:0000313" key="2">
    <source>
        <dbReference type="EMBL" id="JAH91625.1"/>
    </source>
</evidence>
<name>A0A0E9WPW8_ANGAN</name>
<sequence length="77" mass="8401">MPGCPRPLSCGSTWGGLEPLKGHSVRCCYMQTGCQFFLQLKSGVNLSTLETNKQNNSTQSESLNRMNSKSVCTVSKL</sequence>
<reference evidence="2" key="1">
    <citation type="submission" date="2014-11" db="EMBL/GenBank/DDBJ databases">
        <authorList>
            <person name="Amaro Gonzalez C."/>
        </authorList>
    </citation>
    <scope>NUCLEOTIDE SEQUENCE</scope>
</reference>
<dbReference type="EMBL" id="GBXM01016952">
    <property type="protein sequence ID" value="JAH91625.1"/>
    <property type="molecule type" value="Transcribed_RNA"/>
</dbReference>
<feature type="region of interest" description="Disordered" evidence="1">
    <location>
        <begin position="54"/>
        <end position="77"/>
    </location>
</feature>
<reference evidence="2" key="2">
    <citation type="journal article" date="2015" name="Fish Shellfish Immunol.">
        <title>Early steps in the European eel (Anguilla anguilla)-Vibrio vulnificus interaction in the gills: Role of the RtxA13 toxin.</title>
        <authorList>
            <person name="Callol A."/>
            <person name="Pajuelo D."/>
            <person name="Ebbesson L."/>
            <person name="Teles M."/>
            <person name="MacKenzie S."/>
            <person name="Amaro C."/>
        </authorList>
    </citation>
    <scope>NUCLEOTIDE SEQUENCE</scope>
</reference>
<proteinExistence type="predicted"/>
<organism evidence="2">
    <name type="scientific">Anguilla anguilla</name>
    <name type="common">European freshwater eel</name>
    <name type="synonym">Muraena anguilla</name>
    <dbReference type="NCBI Taxonomy" id="7936"/>
    <lineage>
        <taxon>Eukaryota</taxon>
        <taxon>Metazoa</taxon>
        <taxon>Chordata</taxon>
        <taxon>Craniata</taxon>
        <taxon>Vertebrata</taxon>
        <taxon>Euteleostomi</taxon>
        <taxon>Actinopterygii</taxon>
        <taxon>Neopterygii</taxon>
        <taxon>Teleostei</taxon>
        <taxon>Anguilliformes</taxon>
        <taxon>Anguillidae</taxon>
        <taxon>Anguilla</taxon>
    </lineage>
</organism>